<dbReference type="InParanoid" id="Q4N5K0"/>
<keyword evidence="9 17" id="KW-1133">Transmembrane helix</keyword>
<dbReference type="SMART" id="SM01270">
    <property type="entry name" value="Longin"/>
    <property type="match status" value="1"/>
</dbReference>
<evidence type="ECO:0000256" key="12">
    <source>
        <dbReference type="ARBA" id="ARBA00023136"/>
    </source>
</evidence>
<dbReference type="SUPFAM" id="SSF58038">
    <property type="entry name" value="SNARE fusion complex"/>
    <property type="match status" value="1"/>
</dbReference>
<evidence type="ECO:0000256" key="17">
    <source>
        <dbReference type="SAM" id="Phobius"/>
    </source>
</evidence>
<evidence type="ECO:0000313" key="20">
    <source>
        <dbReference type="EMBL" id="EAN32573.1"/>
    </source>
</evidence>
<evidence type="ECO:0000256" key="10">
    <source>
        <dbReference type="ARBA" id="ARBA00023034"/>
    </source>
</evidence>
<dbReference type="InterPro" id="IPR001388">
    <property type="entry name" value="Synaptobrevin-like"/>
</dbReference>
<dbReference type="GO" id="GO:0005484">
    <property type="term" value="F:SNAP receptor activity"/>
    <property type="evidence" value="ECO:0007669"/>
    <property type="project" value="InterPro"/>
</dbReference>
<feature type="domain" description="Longin" evidence="18">
    <location>
        <begin position="6"/>
        <end position="138"/>
    </location>
</feature>
<keyword evidence="8" id="KW-0653">Protein transport</keyword>
<dbReference type="InterPro" id="IPR044565">
    <property type="entry name" value="Sec22"/>
</dbReference>
<evidence type="ECO:0000256" key="7">
    <source>
        <dbReference type="ARBA" id="ARBA00022892"/>
    </source>
</evidence>
<keyword evidence="7" id="KW-0931">ER-Golgi transport</keyword>
<accession>Q4N5K0</accession>
<proteinExistence type="inferred from homology"/>
<evidence type="ECO:0000313" key="21">
    <source>
        <dbReference type="Proteomes" id="UP000001949"/>
    </source>
</evidence>
<dbReference type="InterPro" id="IPR010908">
    <property type="entry name" value="Longin_dom"/>
</dbReference>
<evidence type="ECO:0000256" key="14">
    <source>
        <dbReference type="ARBA" id="ARBA00024248"/>
    </source>
</evidence>
<keyword evidence="21" id="KW-1185">Reference proteome</keyword>
<evidence type="ECO:0000256" key="5">
    <source>
        <dbReference type="ARBA" id="ARBA00022692"/>
    </source>
</evidence>
<dbReference type="GO" id="GO:0000139">
    <property type="term" value="C:Golgi membrane"/>
    <property type="evidence" value="ECO:0007669"/>
    <property type="project" value="UniProtKB-SubCell"/>
</dbReference>
<evidence type="ECO:0000259" key="19">
    <source>
        <dbReference type="PROSITE" id="PS50892"/>
    </source>
</evidence>
<gene>
    <name evidence="20" type="ordered locus">TP02_0290</name>
</gene>
<dbReference type="Gene3D" id="3.30.450.50">
    <property type="entry name" value="Longin domain"/>
    <property type="match status" value="1"/>
</dbReference>
<dbReference type="CDD" id="cd14824">
    <property type="entry name" value="Longin"/>
    <property type="match status" value="1"/>
</dbReference>
<dbReference type="CDD" id="cd15866">
    <property type="entry name" value="R-SNARE_SEC22"/>
    <property type="match status" value="1"/>
</dbReference>
<comment type="caution">
    <text evidence="20">The sequence shown here is derived from an EMBL/GenBank/DDBJ whole genome shotgun (WGS) entry which is preliminary data.</text>
</comment>
<name>Q4N5K0_THEPA</name>
<evidence type="ECO:0000256" key="6">
    <source>
        <dbReference type="ARBA" id="ARBA00022824"/>
    </source>
</evidence>
<keyword evidence="11 16" id="KW-0175">Coiled coil</keyword>
<keyword evidence="12 17" id="KW-0472">Membrane</keyword>
<dbReference type="GO" id="GO:0006888">
    <property type="term" value="P:endoplasmic reticulum to Golgi vesicle-mediated transport"/>
    <property type="evidence" value="ECO:0007669"/>
    <property type="project" value="InterPro"/>
</dbReference>
<keyword evidence="4" id="KW-0813">Transport</keyword>
<keyword evidence="6" id="KW-0256">Endoplasmic reticulum</keyword>
<dbReference type="Pfam" id="PF00957">
    <property type="entry name" value="Synaptobrevin"/>
    <property type="match status" value="1"/>
</dbReference>
<dbReference type="FunCoup" id="Q4N5K0">
    <property type="interactions" value="424"/>
</dbReference>
<evidence type="ECO:0000256" key="8">
    <source>
        <dbReference type="ARBA" id="ARBA00022927"/>
    </source>
</evidence>
<dbReference type="Pfam" id="PF13774">
    <property type="entry name" value="Longin"/>
    <property type="match status" value="1"/>
</dbReference>
<evidence type="ECO:0000256" key="16">
    <source>
        <dbReference type="PROSITE-ProRule" id="PRU00290"/>
    </source>
</evidence>
<dbReference type="AlphaFoldDB" id="Q4N5K0"/>
<dbReference type="PROSITE" id="PS50859">
    <property type="entry name" value="LONGIN"/>
    <property type="match status" value="1"/>
</dbReference>
<evidence type="ECO:0000259" key="18">
    <source>
        <dbReference type="PROSITE" id="PS50859"/>
    </source>
</evidence>
<dbReference type="PANTHER" id="PTHR45837">
    <property type="entry name" value="VESICLE-TRAFFICKING PROTEIN SEC22B"/>
    <property type="match status" value="1"/>
</dbReference>
<protein>
    <recommendedName>
        <fullName evidence="14">Vesicle-trafficking protein SEC22b</fullName>
    </recommendedName>
    <alternativeName>
        <fullName evidence="15">SEC22 vesicle-trafficking protein homolog B</fullName>
    </alternativeName>
</protein>
<dbReference type="GO" id="GO:0005789">
    <property type="term" value="C:endoplasmic reticulum membrane"/>
    <property type="evidence" value="ECO:0007669"/>
    <property type="project" value="UniProtKB-SubCell"/>
</dbReference>
<dbReference type="GO" id="GO:0015031">
    <property type="term" value="P:protein transport"/>
    <property type="evidence" value="ECO:0007669"/>
    <property type="project" value="UniProtKB-KW"/>
</dbReference>
<keyword evidence="5 17" id="KW-0812">Transmembrane</keyword>
<evidence type="ECO:0000256" key="4">
    <source>
        <dbReference type="ARBA" id="ARBA00022448"/>
    </source>
</evidence>
<evidence type="ECO:0000256" key="15">
    <source>
        <dbReference type="ARBA" id="ARBA00033315"/>
    </source>
</evidence>
<dbReference type="STRING" id="5875.Q4N5K0"/>
<dbReference type="GeneID" id="3502000"/>
<evidence type="ECO:0000256" key="2">
    <source>
        <dbReference type="ARBA" id="ARBA00004394"/>
    </source>
</evidence>
<dbReference type="GO" id="GO:0006890">
    <property type="term" value="P:retrograde vesicle-mediated transport, Golgi to endoplasmic reticulum"/>
    <property type="evidence" value="ECO:0007669"/>
    <property type="project" value="InterPro"/>
</dbReference>
<comment type="similarity">
    <text evidence="3">Belongs to the synaptobrevin family.</text>
</comment>
<dbReference type="GO" id="GO:0033116">
    <property type="term" value="C:endoplasmic reticulum-Golgi intermediate compartment membrane"/>
    <property type="evidence" value="ECO:0007669"/>
    <property type="project" value="UniProtKB-SubCell"/>
</dbReference>
<dbReference type="PRINTS" id="PR00219">
    <property type="entry name" value="SYNAPTOBREVN"/>
</dbReference>
<evidence type="ECO:0000256" key="9">
    <source>
        <dbReference type="ARBA" id="ARBA00022989"/>
    </source>
</evidence>
<feature type="domain" description="V-SNARE coiled-coil homology" evidence="19">
    <location>
        <begin position="153"/>
        <end position="213"/>
    </location>
</feature>
<dbReference type="KEGG" id="tpv:TP02_0290"/>
<dbReference type="PROSITE" id="PS50892">
    <property type="entry name" value="V_SNARE"/>
    <property type="match status" value="1"/>
</dbReference>
<dbReference type="Proteomes" id="UP000001949">
    <property type="component" value="Unassembled WGS sequence"/>
</dbReference>
<sequence length="241" mass="27592">MADIVVLCRSSDGLPLVEIWNDRNFDTSVNNQNTKKVDFQTIKMNSRMICRTVGSADSKCSVKEGEMSYHYMVEDGVCYMCIAPSSHPKKILFLFLAQICKAFTEEVLKQFGNEHTSVTSAVASVKKPYHFIGFDRVIYKIKNEINSPNSLKSLNMINDSLNEVTNIMKKNIDEILARGENLEDIGRMADGLKQQTLKFRLSSKKLNRNYLIRKFSMMAIGILIMVLFLYFVLFKSKKKIQ</sequence>
<reference evidence="20 21" key="1">
    <citation type="journal article" date="2005" name="Science">
        <title>Genome sequence of Theileria parva, a bovine pathogen that transforms lymphocytes.</title>
        <authorList>
            <person name="Gardner M.J."/>
            <person name="Bishop R."/>
            <person name="Shah T."/>
            <person name="de Villiers E.P."/>
            <person name="Carlton J.M."/>
            <person name="Hall N."/>
            <person name="Ren Q."/>
            <person name="Paulsen I.T."/>
            <person name="Pain A."/>
            <person name="Berriman M."/>
            <person name="Wilson R.J.M."/>
            <person name="Sato S."/>
            <person name="Ralph S.A."/>
            <person name="Mann D.J."/>
            <person name="Xiong Z."/>
            <person name="Shallom S.J."/>
            <person name="Weidman J."/>
            <person name="Jiang L."/>
            <person name="Lynn J."/>
            <person name="Weaver B."/>
            <person name="Shoaibi A."/>
            <person name="Domingo A.R."/>
            <person name="Wasawo D."/>
            <person name="Crabtree J."/>
            <person name="Wortman J.R."/>
            <person name="Haas B."/>
            <person name="Angiuoli S.V."/>
            <person name="Creasy T.H."/>
            <person name="Lu C."/>
            <person name="Suh B."/>
            <person name="Silva J.C."/>
            <person name="Utterback T.R."/>
            <person name="Feldblyum T.V."/>
            <person name="Pertea M."/>
            <person name="Allen J."/>
            <person name="Nierman W.C."/>
            <person name="Taracha E.L.N."/>
            <person name="Salzberg S.L."/>
            <person name="White O.R."/>
            <person name="Fitzhugh H.A."/>
            <person name="Morzaria S."/>
            <person name="Venter J.C."/>
            <person name="Fraser C.M."/>
            <person name="Nene V."/>
        </authorList>
    </citation>
    <scope>NUCLEOTIDE SEQUENCE [LARGE SCALE GENOMIC DNA]</scope>
    <source>
        <strain evidence="20 21">Muguga</strain>
    </source>
</reference>
<dbReference type="eggNOG" id="KOG0862">
    <property type="taxonomic scope" value="Eukaryota"/>
</dbReference>
<evidence type="ECO:0000256" key="1">
    <source>
        <dbReference type="ARBA" id="ARBA00004163"/>
    </source>
</evidence>
<organism evidence="20 21">
    <name type="scientific">Theileria parva</name>
    <name type="common">East coast fever infection agent</name>
    <dbReference type="NCBI Taxonomy" id="5875"/>
    <lineage>
        <taxon>Eukaryota</taxon>
        <taxon>Sar</taxon>
        <taxon>Alveolata</taxon>
        <taxon>Apicomplexa</taxon>
        <taxon>Aconoidasida</taxon>
        <taxon>Piroplasmida</taxon>
        <taxon>Theileriidae</taxon>
        <taxon>Theileria</taxon>
    </lineage>
</organism>
<evidence type="ECO:0000256" key="11">
    <source>
        <dbReference type="ARBA" id="ARBA00023054"/>
    </source>
</evidence>
<dbReference type="VEuPathDB" id="PiroplasmaDB:TpMuguga_02g00290"/>
<dbReference type="InterPro" id="IPR011012">
    <property type="entry name" value="Longin-like_dom_sf"/>
</dbReference>
<comment type="subcellular location">
    <subcellularLocation>
        <location evidence="1">Endoplasmic reticulum membrane</location>
        <topology evidence="1">Single-pass type IV membrane protein</topology>
    </subcellularLocation>
    <subcellularLocation>
        <location evidence="13">Endoplasmic reticulum-Golgi intermediate compartment membrane</location>
    </subcellularLocation>
    <subcellularLocation>
        <location evidence="2">Golgi apparatus membrane</location>
    </subcellularLocation>
</comment>
<evidence type="ECO:0000256" key="3">
    <source>
        <dbReference type="ARBA" id="ARBA00008025"/>
    </source>
</evidence>
<feature type="transmembrane region" description="Helical" evidence="17">
    <location>
        <begin position="215"/>
        <end position="234"/>
    </location>
</feature>
<dbReference type="EMBL" id="AAGK01000002">
    <property type="protein sequence ID" value="EAN32573.1"/>
    <property type="molecule type" value="Genomic_DNA"/>
</dbReference>
<dbReference type="InterPro" id="IPR042855">
    <property type="entry name" value="V_SNARE_CC"/>
</dbReference>
<dbReference type="SUPFAM" id="SSF64356">
    <property type="entry name" value="SNARE-like"/>
    <property type="match status" value="1"/>
</dbReference>
<evidence type="ECO:0000256" key="13">
    <source>
        <dbReference type="ARBA" id="ARBA00024187"/>
    </source>
</evidence>
<keyword evidence="10" id="KW-0333">Golgi apparatus</keyword>
<dbReference type="OMA" id="FIYWRFF"/>
<dbReference type="Gene3D" id="1.20.5.110">
    <property type="match status" value="1"/>
</dbReference>